<dbReference type="Proteomes" id="UP000887579">
    <property type="component" value="Unplaced"/>
</dbReference>
<reference evidence="2" key="1">
    <citation type="submission" date="2022-11" db="UniProtKB">
        <authorList>
            <consortium name="WormBaseParasite"/>
        </authorList>
    </citation>
    <scope>IDENTIFICATION</scope>
</reference>
<proteinExistence type="predicted"/>
<accession>A0AC34FUY1</accession>
<evidence type="ECO:0000313" key="1">
    <source>
        <dbReference type="Proteomes" id="UP000887579"/>
    </source>
</evidence>
<protein>
    <submittedName>
        <fullName evidence="2">Uncharacterized protein</fullName>
    </submittedName>
</protein>
<sequence>MSSSNPSPTVDPVSIWLRSQILDSKEQKLPNDFVTKTDVAARYDGQRSVLWTSISEMGGPNRQKFISRMVKNWPYIKEKYAVVLPMHAGLISSCLCAHLIAARVNSDIFLYNPKMPFLESVRRCPKSPWVFAIYTTGLTYFAFYNLFFEKNILGEDEPCASCTLSRLSTLLVAVGNILGEDDPCASCTLSRLSTLLIAVGVLFPATTTPALSHYMHVRHNPDIPVAKNLLEFVTMIYVTSKSTWSLLPKLAVFQIVVASISTYSLLWGRNRIFHTVDIDPEILTETMLSAQKETTIKEKFNALLSKVSFLRPLLSDPTDAPPKYS</sequence>
<name>A0AC34FUY1_9BILA</name>
<organism evidence="1 2">
    <name type="scientific">Panagrolaimus sp. ES5</name>
    <dbReference type="NCBI Taxonomy" id="591445"/>
    <lineage>
        <taxon>Eukaryota</taxon>
        <taxon>Metazoa</taxon>
        <taxon>Ecdysozoa</taxon>
        <taxon>Nematoda</taxon>
        <taxon>Chromadorea</taxon>
        <taxon>Rhabditida</taxon>
        <taxon>Tylenchina</taxon>
        <taxon>Panagrolaimomorpha</taxon>
        <taxon>Panagrolaimoidea</taxon>
        <taxon>Panagrolaimidae</taxon>
        <taxon>Panagrolaimus</taxon>
    </lineage>
</organism>
<dbReference type="WBParaSite" id="ES5_v2.g21237.t1">
    <property type="protein sequence ID" value="ES5_v2.g21237.t1"/>
    <property type="gene ID" value="ES5_v2.g21237"/>
</dbReference>
<evidence type="ECO:0000313" key="2">
    <source>
        <dbReference type="WBParaSite" id="ES5_v2.g21237.t1"/>
    </source>
</evidence>